<feature type="domain" description="K+ potassium transporter integral membrane" evidence="11">
    <location>
        <begin position="226"/>
        <end position="566"/>
    </location>
</feature>
<dbReference type="Proteomes" id="UP000694864">
    <property type="component" value="Chromosome 12"/>
</dbReference>
<dbReference type="Pfam" id="PF22776">
    <property type="entry name" value="K_trans_C"/>
    <property type="match status" value="1"/>
</dbReference>
<name>A0ABM1QRG8_CAMSA</name>
<comment type="caution">
    <text evidence="10">Lacks conserved residue(s) required for the propagation of feature annotation.</text>
</comment>
<evidence type="ECO:0000256" key="3">
    <source>
        <dbReference type="ARBA" id="ARBA00022448"/>
    </source>
</evidence>
<comment type="subcellular location">
    <subcellularLocation>
        <location evidence="1">Cell membrane</location>
        <topology evidence="1">Multi-pass membrane protein</topology>
    </subcellularLocation>
    <subcellularLocation>
        <location evidence="10">Membrane</location>
        <topology evidence="10">Multi-pass membrane protein</topology>
    </subcellularLocation>
</comment>
<evidence type="ECO:0000259" key="11">
    <source>
        <dbReference type="Pfam" id="PF02705"/>
    </source>
</evidence>
<dbReference type="PANTHER" id="PTHR30540">
    <property type="entry name" value="OSMOTIC STRESS POTASSIUM TRANSPORTER"/>
    <property type="match status" value="1"/>
</dbReference>
<feature type="transmembrane region" description="Helical" evidence="10">
    <location>
        <begin position="319"/>
        <end position="337"/>
    </location>
</feature>
<keyword evidence="8 10" id="KW-0406">Ion transport</keyword>
<evidence type="ECO:0000256" key="5">
    <source>
        <dbReference type="ARBA" id="ARBA00022692"/>
    </source>
</evidence>
<reference evidence="13" key="1">
    <citation type="journal article" date="2014" name="Nat. Commun.">
        <title>The emerging biofuel crop Camelina sativa retains a highly undifferentiated hexaploid genome structure.</title>
        <authorList>
            <person name="Kagale S."/>
            <person name="Koh C."/>
            <person name="Nixon J."/>
            <person name="Bollina V."/>
            <person name="Clarke W.E."/>
            <person name="Tuteja R."/>
            <person name="Spillane C."/>
            <person name="Robinson S.J."/>
            <person name="Links M.G."/>
            <person name="Clarke C."/>
            <person name="Higgins E.E."/>
            <person name="Huebert T."/>
            <person name="Sharpe A.G."/>
            <person name="Parkin I.A."/>
        </authorList>
    </citation>
    <scope>NUCLEOTIDE SEQUENCE [LARGE SCALE GENOMIC DNA]</scope>
    <source>
        <strain evidence="13">cv. DH55</strain>
    </source>
</reference>
<feature type="transmembrane region" description="Helical" evidence="10">
    <location>
        <begin position="270"/>
        <end position="293"/>
    </location>
</feature>
<keyword evidence="6 10" id="KW-0630">Potassium</keyword>
<dbReference type="RefSeq" id="XP_019089356.1">
    <property type="nucleotide sequence ID" value="XM_019233811.1"/>
</dbReference>
<proteinExistence type="inferred from homology"/>
<gene>
    <name evidence="14" type="primary">LOC104732243</name>
</gene>
<evidence type="ECO:0000256" key="6">
    <source>
        <dbReference type="ARBA" id="ARBA00022958"/>
    </source>
</evidence>
<evidence type="ECO:0000256" key="9">
    <source>
        <dbReference type="ARBA" id="ARBA00023136"/>
    </source>
</evidence>
<feature type="domain" description="K+ potassium transporter C-terminal" evidence="12">
    <location>
        <begin position="579"/>
        <end position="816"/>
    </location>
</feature>
<evidence type="ECO:0000313" key="14">
    <source>
        <dbReference type="RefSeq" id="XP_019089356.1"/>
    </source>
</evidence>
<accession>A0ABM1QRG8</accession>
<sequence length="819" mass="91612">MAEIGETDETIEGRNVGAMWDLEQKLDQPMDEEAHKLKNMHREKGLSTLMLLRLAFQSLGIVYGDLGTSPLYVFYNTFPEGIKDTEDVIGAVSLIIYSLLLIPLIKYVFIVCKANDNGQGGTLAIYSLLCRQGKLKLVPDQQPSDEELTTYSRSLLPEGSLAAKTMNWLEKKDSRKRALLIIVLVGTCMTIGDGIFTPAISGRSLSMLCVSWTTRMTYLVNNIILLSVLSATGGIKVNNPEMSSETVVIVSVLILVALFSMQHYGTDKVAWLFAPIVCIWLLLIGGTGLYNVFKYDTSVLKAFSPTYVYTYFRRRGRDGWVSLGGILLSITGTEALYDDIAYFPLLAIQLAFAFFVFPCLLLAYCGQAAYLMKNKEHYAEAFYESIPNSIYWPMFIVATGAAIVGSQATISGTYSIIKQAVAHGCFPQVKVVHTSKKFLGQIYSPDINWILMIGCIAVTARFKNQNQIGNAYGTAVAIVMLVTTFLMVLVMLLVWRCHWILVLIFTVLSLVVEGAYFSAVLLKINQGGWVPLVVAAIFLLVMLIWHYVKIKRYEFQVHSKVSMSWILGLGPSLGLVRVPGVGLVYSELASGVPHIFSHFITNLPAIHSAVVFVCVKYLPVYTVPEEERFLVKRIGSKTLRMFRCVARYGYKDLHKKDDDFETKLFNNLFSFIRIERMMEPVSNSSNSSRTYICSQTHQSREDLINRNNIDMLSSIVDYTTSTLDMIIPLDSPSNAFSLSQENTVEEDTNEMEFLKNCRASGVVHILGNTIVKARRGSSLPKKIAIDYVYAFLKKICRGNNVIFNVPHESLLNVGQVFYV</sequence>
<keyword evidence="3" id="KW-0813">Transport</keyword>
<evidence type="ECO:0000256" key="4">
    <source>
        <dbReference type="ARBA" id="ARBA00022538"/>
    </source>
</evidence>
<reference evidence="14" key="2">
    <citation type="submission" date="2025-08" db="UniProtKB">
        <authorList>
            <consortium name="RefSeq"/>
        </authorList>
    </citation>
    <scope>IDENTIFICATION</scope>
    <source>
        <tissue evidence="14">Leaf</tissue>
    </source>
</reference>
<protein>
    <recommendedName>
        <fullName evidence="10">Potassium transporter</fullName>
    </recommendedName>
</protein>
<feature type="transmembrane region" description="Helical" evidence="10">
    <location>
        <begin position="529"/>
        <end position="548"/>
    </location>
</feature>
<dbReference type="Pfam" id="PF02705">
    <property type="entry name" value="K_trans"/>
    <property type="match status" value="2"/>
</dbReference>
<evidence type="ECO:0000256" key="8">
    <source>
        <dbReference type="ARBA" id="ARBA00023065"/>
    </source>
</evidence>
<dbReference type="GeneID" id="104732243"/>
<dbReference type="PANTHER" id="PTHR30540:SF129">
    <property type="entry name" value="POTASSIUM TRANSPORTER"/>
    <property type="match status" value="1"/>
</dbReference>
<dbReference type="InterPro" id="IPR053951">
    <property type="entry name" value="K_trans_N"/>
</dbReference>
<keyword evidence="7 10" id="KW-1133">Transmembrane helix</keyword>
<keyword evidence="5 10" id="KW-0812">Transmembrane</keyword>
<comment type="function">
    <text evidence="10">Potassium transporter.</text>
</comment>
<feature type="transmembrane region" description="Helical" evidence="10">
    <location>
        <begin position="247"/>
        <end position="264"/>
    </location>
</feature>
<keyword evidence="13" id="KW-1185">Reference proteome</keyword>
<comment type="similarity">
    <text evidence="2 10">Belongs to the HAK/KUP transporter (TC 2.A.72.3) family.</text>
</comment>
<keyword evidence="9 10" id="KW-0472">Membrane</keyword>
<feature type="domain" description="K+ potassium transporter integral membrane" evidence="11">
    <location>
        <begin position="54"/>
        <end position="201"/>
    </location>
</feature>
<feature type="transmembrane region" description="Helical" evidence="10">
    <location>
        <begin position="46"/>
        <end position="64"/>
    </location>
</feature>
<feature type="transmembrane region" description="Helical" evidence="10">
    <location>
        <begin position="178"/>
        <end position="196"/>
    </location>
</feature>
<evidence type="ECO:0000256" key="2">
    <source>
        <dbReference type="ARBA" id="ARBA00008440"/>
    </source>
</evidence>
<feature type="transmembrane region" description="Helical" evidence="10">
    <location>
        <begin position="499"/>
        <end position="522"/>
    </location>
</feature>
<evidence type="ECO:0000256" key="7">
    <source>
        <dbReference type="ARBA" id="ARBA00022989"/>
    </source>
</evidence>
<organism evidence="13 14">
    <name type="scientific">Camelina sativa</name>
    <name type="common">False flax</name>
    <name type="synonym">Myagrum sativum</name>
    <dbReference type="NCBI Taxonomy" id="90675"/>
    <lineage>
        <taxon>Eukaryota</taxon>
        <taxon>Viridiplantae</taxon>
        <taxon>Streptophyta</taxon>
        <taxon>Embryophyta</taxon>
        <taxon>Tracheophyta</taxon>
        <taxon>Spermatophyta</taxon>
        <taxon>Magnoliopsida</taxon>
        <taxon>eudicotyledons</taxon>
        <taxon>Gunneridae</taxon>
        <taxon>Pentapetalae</taxon>
        <taxon>rosids</taxon>
        <taxon>malvids</taxon>
        <taxon>Brassicales</taxon>
        <taxon>Brassicaceae</taxon>
        <taxon>Camelineae</taxon>
        <taxon>Camelina</taxon>
    </lineage>
</organism>
<feature type="transmembrane region" description="Helical" evidence="10">
    <location>
        <begin position="343"/>
        <end position="365"/>
    </location>
</feature>
<feature type="transmembrane region" description="Helical" evidence="10">
    <location>
        <begin position="88"/>
        <end position="109"/>
    </location>
</feature>
<dbReference type="NCBIfam" id="TIGR00794">
    <property type="entry name" value="kup"/>
    <property type="match status" value="1"/>
</dbReference>
<feature type="transmembrane region" description="Helical" evidence="10">
    <location>
        <begin position="471"/>
        <end position="493"/>
    </location>
</feature>
<evidence type="ECO:0000256" key="1">
    <source>
        <dbReference type="ARBA" id="ARBA00004651"/>
    </source>
</evidence>
<evidence type="ECO:0000313" key="13">
    <source>
        <dbReference type="Proteomes" id="UP000694864"/>
    </source>
</evidence>
<evidence type="ECO:0000259" key="12">
    <source>
        <dbReference type="Pfam" id="PF22776"/>
    </source>
</evidence>
<evidence type="ECO:0000256" key="10">
    <source>
        <dbReference type="RuleBase" id="RU321113"/>
    </source>
</evidence>
<keyword evidence="4 10" id="KW-0633">Potassium transport</keyword>
<feature type="transmembrane region" description="Helical" evidence="10">
    <location>
        <begin position="216"/>
        <end position="235"/>
    </location>
</feature>
<dbReference type="InterPro" id="IPR053952">
    <property type="entry name" value="K_trans_C"/>
</dbReference>
<dbReference type="InterPro" id="IPR003855">
    <property type="entry name" value="K+_transporter"/>
</dbReference>